<dbReference type="InterPro" id="IPR042103">
    <property type="entry name" value="SerRS_1_N_sf"/>
</dbReference>
<dbReference type="GO" id="GO:0004828">
    <property type="term" value="F:serine-tRNA ligase activity"/>
    <property type="evidence" value="ECO:0007669"/>
    <property type="project" value="UniProtKB-UniRule"/>
</dbReference>
<feature type="binding site" evidence="13">
    <location>
        <position position="266"/>
    </location>
    <ligand>
        <name>L-serine</name>
        <dbReference type="ChEBI" id="CHEBI:33384"/>
    </ligand>
</feature>
<comment type="catalytic activity">
    <reaction evidence="11 12">
        <text>tRNA(Ser) + L-serine + ATP = L-seryl-tRNA(Ser) + AMP + diphosphate + H(+)</text>
        <dbReference type="Rhea" id="RHEA:12292"/>
        <dbReference type="Rhea" id="RHEA-COMP:9669"/>
        <dbReference type="Rhea" id="RHEA-COMP:9703"/>
        <dbReference type="ChEBI" id="CHEBI:15378"/>
        <dbReference type="ChEBI" id="CHEBI:30616"/>
        <dbReference type="ChEBI" id="CHEBI:33019"/>
        <dbReference type="ChEBI" id="CHEBI:33384"/>
        <dbReference type="ChEBI" id="CHEBI:78442"/>
        <dbReference type="ChEBI" id="CHEBI:78533"/>
        <dbReference type="ChEBI" id="CHEBI:456215"/>
        <dbReference type="EC" id="6.1.1.11"/>
    </reaction>
</comment>
<dbReference type="Gene3D" id="3.30.930.10">
    <property type="entry name" value="Bira Bifunctional Protein, Domain 2"/>
    <property type="match status" value="1"/>
</dbReference>
<dbReference type="SUPFAM" id="SSF55681">
    <property type="entry name" value="Class II aaRS and biotin synthetases"/>
    <property type="match status" value="1"/>
</dbReference>
<protein>
    <recommendedName>
        <fullName evidence="12">Serine--tRNA ligase</fullName>
        <ecNumber evidence="12">6.1.1.11</ecNumber>
    </recommendedName>
    <alternativeName>
        <fullName evidence="12">Seryl-tRNA synthetase</fullName>
        <shortName evidence="12">SerRS</shortName>
    </alternativeName>
    <alternativeName>
        <fullName evidence="12">Seryl-tRNA(Ser/Sec) synthetase</fullName>
    </alternativeName>
</protein>
<keyword evidence="6 12" id="KW-0547">Nucleotide-binding</keyword>
<evidence type="ECO:0000256" key="11">
    <source>
        <dbReference type="ARBA" id="ARBA00048823"/>
    </source>
</evidence>
<comment type="subcellular location">
    <subcellularLocation>
        <location evidence="1 12">Cytoplasm</location>
    </subcellularLocation>
</comment>
<dbReference type="PRINTS" id="PR00981">
    <property type="entry name" value="TRNASYNTHSER"/>
</dbReference>
<dbReference type="InterPro" id="IPR033729">
    <property type="entry name" value="SerRS_core"/>
</dbReference>
<comment type="catalytic activity">
    <reaction evidence="10 12">
        <text>tRNA(Sec) + L-serine + ATP = L-seryl-tRNA(Sec) + AMP + diphosphate + H(+)</text>
        <dbReference type="Rhea" id="RHEA:42580"/>
        <dbReference type="Rhea" id="RHEA-COMP:9742"/>
        <dbReference type="Rhea" id="RHEA-COMP:10128"/>
        <dbReference type="ChEBI" id="CHEBI:15378"/>
        <dbReference type="ChEBI" id="CHEBI:30616"/>
        <dbReference type="ChEBI" id="CHEBI:33019"/>
        <dbReference type="ChEBI" id="CHEBI:33384"/>
        <dbReference type="ChEBI" id="CHEBI:78442"/>
        <dbReference type="ChEBI" id="CHEBI:78533"/>
        <dbReference type="ChEBI" id="CHEBI:456215"/>
        <dbReference type="EC" id="6.1.1.11"/>
    </reaction>
</comment>
<feature type="binding site" evidence="12">
    <location>
        <position position="387"/>
    </location>
    <ligand>
        <name>L-serine</name>
        <dbReference type="ChEBI" id="CHEBI:33384"/>
    </ligand>
</feature>
<dbReference type="Gene3D" id="1.10.287.40">
    <property type="entry name" value="Serine-tRNA synthetase, tRNA binding domain"/>
    <property type="match status" value="1"/>
</dbReference>
<comment type="caution">
    <text evidence="12">Lacks conserved residue(s) required for the propagation of feature annotation.</text>
</comment>
<dbReference type="InterPro" id="IPR045864">
    <property type="entry name" value="aa-tRNA-synth_II/BPL/LPL"/>
</dbReference>
<dbReference type="PROSITE" id="PS50862">
    <property type="entry name" value="AA_TRNA_LIGASE_II"/>
    <property type="match status" value="1"/>
</dbReference>
<evidence type="ECO:0000256" key="14">
    <source>
        <dbReference type="PIRSR" id="PIRSR001529-2"/>
    </source>
</evidence>
<evidence type="ECO:0000313" key="18">
    <source>
        <dbReference type="Proteomes" id="UP000604381"/>
    </source>
</evidence>
<dbReference type="InterPro" id="IPR010978">
    <property type="entry name" value="tRNA-bd_arm"/>
</dbReference>
<keyword evidence="15" id="KW-0175">Coiled coil</keyword>
<dbReference type="PANTHER" id="PTHR43697:SF1">
    <property type="entry name" value="SERINE--TRNA LIGASE"/>
    <property type="match status" value="1"/>
</dbReference>
<evidence type="ECO:0000256" key="4">
    <source>
        <dbReference type="ARBA" id="ARBA00022490"/>
    </source>
</evidence>
<proteinExistence type="inferred from homology"/>
<evidence type="ECO:0000256" key="10">
    <source>
        <dbReference type="ARBA" id="ARBA00047929"/>
    </source>
</evidence>
<evidence type="ECO:0000256" key="12">
    <source>
        <dbReference type="HAMAP-Rule" id="MF_00176"/>
    </source>
</evidence>
<dbReference type="GO" id="GO:0005737">
    <property type="term" value="C:cytoplasm"/>
    <property type="evidence" value="ECO:0007669"/>
    <property type="project" value="UniProtKB-SubCell"/>
</dbReference>
<keyword evidence="8 12" id="KW-0648">Protein biosynthesis</keyword>
<keyword evidence="5 12" id="KW-0436">Ligase</keyword>
<gene>
    <name evidence="12 17" type="primary">serS</name>
    <name evidence="17" type="ORF">ISN26_02375</name>
</gene>
<evidence type="ECO:0000256" key="6">
    <source>
        <dbReference type="ARBA" id="ARBA00022741"/>
    </source>
</evidence>
<dbReference type="InterPro" id="IPR015866">
    <property type="entry name" value="Ser-tRNA-synth_1_N"/>
</dbReference>
<dbReference type="EC" id="6.1.1.11" evidence="12"/>
<organism evidence="17 18">
    <name type="scientific">Candidatus Amphirhobacter heronislandensis</name>
    <dbReference type="NCBI Taxonomy" id="1732024"/>
    <lineage>
        <taxon>Bacteria</taxon>
        <taxon>Pseudomonadati</taxon>
        <taxon>Pseudomonadota</taxon>
        <taxon>Gammaproteobacteria</taxon>
        <taxon>Candidatus Tethybacterales</taxon>
        <taxon>Candidatus Tethybacteraceae</taxon>
        <taxon>Candidatus Amphirhobacter</taxon>
    </lineage>
</organism>
<dbReference type="InterPro" id="IPR006195">
    <property type="entry name" value="aa-tRNA-synth_II"/>
</dbReference>
<keyword evidence="4 12" id="KW-0963">Cytoplasm</keyword>
<keyword evidence="7 12" id="KW-0067">ATP-binding</keyword>
<evidence type="ECO:0000256" key="1">
    <source>
        <dbReference type="ARBA" id="ARBA00004496"/>
    </source>
</evidence>
<comment type="domain">
    <text evidence="12">Consists of two distinct domains, a catalytic core and a N-terminal extension that is involved in tRNA binding.</text>
</comment>
<name>A0A930UBK9_9GAMM</name>
<dbReference type="EMBL" id="JADHEI010000028">
    <property type="protein sequence ID" value="MBF2734925.1"/>
    <property type="molecule type" value="Genomic_DNA"/>
</dbReference>
<evidence type="ECO:0000256" key="9">
    <source>
        <dbReference type="ARBA" id="ARBA00023146"/>
    </source>
</evidence>
<evidence type="ECO:0000256" key="3">
    <source>
        <dbReference type="ARBA" id="ARBA00010728"/>
    </source>
</evidence>
<feature type="binding site" evidence="12 13">
    <location>
        <position position="289"/>
    </location>
    <ligand>
        <name>L-serine</name>
        <dbReference type="ChEBI" id="CHEBI:33384"/>
    </ligand>
</feature>
<dbReference type="GO" id="GO:0005524">
    <property type="term" value="F:ATP binding"/>
    <property type="evidence" value="ECO:0007669"/>
    <property type="project" value="UniProtKB-UniRule"/>
</dbReference>
<reference evidence="17" key="1">
    <citation type="submission" date="2020-10" db="EMBL/GenBank/DDBJ databases">
        <title>An improved Amphimedon queenslandica hologenome assembly reveals how three proteobacterial symbionts can extend the metabolic phenotypic of their marine sponge host.</title>
        <authorList>
            <person name="Degnan B."/>
            <person name="Degnan S."/>
            <person name="Xiang X."/>
        </authorList>
    </citation>
    <scope>NUCLEOTIDE SEQUENCE</scope>
    <source>
        <strain evidence="17">AqS2</strain>
    </source>
</reference>
<feature type="binding site" evidence="12">
    <location>
        <begin position="235"/>
        <end position="237"/>
    </location>
    <ligand>
        <name>L-serine</name>
        <dbReference type="ChEBI" id="CHEBI:33384"/>
    </ligand>
</feature>
<evidence type="ECO:0000259" key="16">
    <source>
        <dbReference type="PROSITE" id="PS50862"/>
    </source>
</evidence>
<feature type="binding site" evidence="12 14">
    <location>
        <begin position="353"/>
        <end position="356"/>
    </location>
    <ligand>
        <name>ATP</name>
        <dbReference type="ChEBI" id="CHEBI:30616"/>
    </ligand>
</feature>
<evidence type="ECO:0000256" key="13">
    <source>
        <dbReference type="PIRSR" id="PIRSR001529-1"/>
    </source>
</evidence>
<feature type="coiled-coil region" evidence="15">
    <location>
        <begin position="30"/>
        <end position="57"/>
    </location>
</feature>
<keyword evidence="9 12" id="KW-0030">Aminoacyl-tRNA synthetase</keyword>
<dbReference type="SUPFAM" id="SSF46589">
    <property type="entry name" value="tRNA-binding arm"/>
    <property type="match status" value="1"/>
</dbReference>
<dbReference type="HAMAP" id="MF_00176">
    <property type="entry name" value="Ser_tRNA_synth_type1"/>
    <property type="match status" value="1"/>
</dbReference>
<dbReference type="AlphaFoldDB" id="A0A930UBK9"/>
<comment type="function">
    <text evidence="12">Catalyzes the attachment of serine to tRNA(Ser). Is also able to aminoacylate tRNA(Sec) with serine, to form the misacylated tRNA L-seryl-tRNA(Sec), which will be further converted into selenocysteinyl-tRNA(Sec).</text>
</comment>
<dbReference type="Pfam" id="PF02403">
    <property type="entry name" value="Seryl_tRNA_N"/>
    <property type="match status" value="1"/>
</dbReference>
<comment type="similarity">
    <text evidence="3 12">Belongs to the class-II aminoacyl-tRNA synthetase family. Type-1 seryl-tRNA synthetase subfamily.</text>
</comment>
<evidence type="ECO:0000256" key="15">
    <source>
        <dbReference type="SAM" id="Coils"/>
    </source>
</evidence>
<accession>A0A930UBK9</accession>
<dbReference type="Pfam" id="PF00587">
    <property type="entry name" value="tRNA-synt_2b"/>
    <property type="match status" value="1"/>
</dbReference>
<comment type="subunit">
    <text evidence="12">Homodimer. The tRNA molecule binds across the dimer.</text>
</comment>
<dbReference type="GO" id="GO:0016260">
    <property type="term" value="P:selenocysteine biosynthetic process"/>
    <property type="evidence" value="ECO:0007669"/>
    <property type="project" value="UniProtKB-UniRule"/>
</dbReference>
<evidence type="ECO:0000256" key="2">
    <source>
        <dbReference type="ARBA" id="ARBA00005045"/>
    </source>
</evidence>
<evidence type="ECO:0000256" key="8">
    <source>
        <dbReference type="ARBA" id="ARBA00022917"/>
    </source>
</evidence>
<dbReference type="CDD" id="cd00770">
    <property type="entry name" value="SerRS_core"/>
    <property type="match status" value="1"/>
</dbReference>
<evidence type="ECO:0000256" key="5">
    <source>
        <dbReference type="ARBA" id="ARBA00022598"/>
    </source>
</evidence>
<dbReference type="PIRSF" id="PIRSF001529">
    <property type="entry name" value="Ser-tRNA-synth_IIa"/>
    <property type="match status" value="1"/>
</dbReference>
<feature type="domain" description="Aminoacyl-transfer RNA synthetases class-II family profile" evidence="16">
    <location>
        <begin position="173"/>
        <end position="412"/>
    </location>
</feature>
<evidence type="ECO:0000313" key="17">
    <source>
        <dbReference type="EMBL" id="MBF2734925.1"/>
    </source>
</evidence>
<comment type="caution">
    <text evidence="17">The sequence shown here is derived from an EMBL/GenBank/DDBJ whole genome shotgun (WGS) entry which is preliminary data.</text>
</comment>
<sequence>MISPALLRDEPDLVKANLARRGRELDLERFAALDAALRTARQEEEALRQERNAASAAIGELFKAGKKEEAEERKAAAAKLGDAISAARTKAEEAAKDFEGFMLALPNLLHASVPEGRSEEDNRLVRTEGEPPSFSFEVRDHVALGELHGMLDFAAGAAIARTRFAVLRGAGARLHRALGQLMLEKHVAEHGYEEHWLPYLVNAEALTNTGQLPKFGDEEEMFFSTRSDDLHLIPTAEVSLANLAAGRSFTASELPLRVAAHSPCFRREAGSYGQDTRGMLRQHQFDKVELVQVAAPEASEEAQLELLEHAEAVMKTLELPYRVVELCAGDTGAAASRTYDIEVWLPGQDRYREISSVSNDTDYQARRMKARYKDGGKDAYVHILNGSGVAVGRAWIAVIENGQREDGSIALPAALRPYFGGAEAISAP</sequence>
<feature type="binding site" evidence="12 14">
    <location>
        <begin position="266"/>
        <end position="268"/>
    </location>
    <ligand>
        <name>ATP</name>
        <dbReference type="ChEBI" id="CHEBI:30616"/>
    </ligand>
</feature>
<comment type="pathway">
    <text evidence="2 12">Aminoacyl-tRNA biosynthesis; selenocysteinyl-tRNA(Sec) biosynthesis; L-seryl-tRNA(Sec) from L-serine and tRNA(Sec): step 1/1.</text>
</comment>
<feature type="binding site" evidence="13">
    <location>
        <position position="235"/>
    </location>
    <ligand>
        <name>L-serine</name>
        <dbReference type="ChEBI" id="CHEBI:33384"/>
    </ligand>
</feature>
<dbReference type="GO" id="GO:0006434">
    <property type="term" value="P:seryl-tRNA aminoacylation"/>
    <property type="evidence" value="ECO:0007669"/>
    <property type="project" value="UniProtKB-UniRule"/>
</dbReference>
<dbReference type="InterPro" id="IPR002314">
    <property type="entry name" value="aa-tRNA-synt_IIb"/>
</dbReference>
<dbReference type="PANTHER" id="PTHR43697">
    <property type="entry name" value="SERYL-TRNA SYNTHETASE"/>
    <property type="match status" value="1"/>
</dbReference>
<evidence type="ECO:0000256" key="7">
    <source>
        <dbReference type="ARBA" id="ARBA00022840"/>
    </source>
</evidence>
<dbReference type="Proteomes" id="UP000604381">
    <property type="component" value="Unassembled WGS sequence"/>
</dbReference>
<dbReference type="NCBIfam" id="TIGR00414">
    <property type="entry name" value="serS"/>
    <property type="match status" value="1"/>
</dbReference>
<feature type="binding site" evidence="13">
    <location>
        <position position="385"/>
    </location>
    <ligand>
        <name>L-serine</name>
        <dbReference type="ChEBI" id="CHEBI:33384"/>
    </ligand>
</feature>
<dbReference type="InterPro" id="IPR002317">
    <property type="entry name" value="Ser-tRNA-ligase_type_1"/>
</dbReference>
<keyword evidence="18" id="KW-1185">Reference proteome</keyword>